<accession>A0ABN7W7A0</accession>
<feature type="region of interest" description="Disordered" evidence="1">
    <location>
        <begin position="1"/>
        <end position="31"/>
    </location>
</feature>
<protein>
    <submittedName>
        <fullName evidence="2">44764_t:CDS:1</fullName>
    </submittedName>
</protein>
<reference evidence="2 3" key="1">
    <citation type="submission" date="2021-06" db="EMBL/GenBank/DDBJ databases">
        <authorList>
            <person name="Kallberg Y."/>
            <person name="Tangrot J."/>
            <person name="Rosling A."/>
        </authorList>
    </citation>
    <scope>NUCLEOTIDE SEQUENCE [LARGE SCALE GENOMIC DNA]</scope>
    <source>
        <strain evidence="2 3">120-4 pot B 10/14</strain>
    </source>
</reference>
<organism evidence="2 3">
    <name type="scientific">Gigaspora margarita</name>
    <dbReference type="NCBI Taxonomy" id="4874"/>
    <lineage>
        <taxon>Eukaryota</taxon>
        <taxon>Fungi</taxon>
        <taxon>Fungi incertae sedis</taxon>
        <taxon>Mucoromycota</taxon>
        <taxon>Glomeromycotina</taxon>
        <taxon>Glomeromycetes</taxon>
        <taxon>Diversisporales</taxon>
        <taxon>Gigasporaceae</taxon>
        <taxon>Gigaspora</taxon>
    </lineage>
</organism>
<evidence type="ECO:0000256" key="1">
    <source>
        <dbReference type="SAM" id="MobiDB-lite"/>
    </source>
</evidence>
<keyword evidence="3" id="KW-1185">Reference proteome</keyword>
<feature type="compositionally biased region" description="Basic and acidic residues" evidence="1">
    <location>
        <begin position="7"/>
        <end position="23"/>
    </location>
</feature>
<comment type="caution">
    <text evidence="2">The sequence shown here is derived from an EMBL/GenBank/DDBJ whole genome shotgun (WGS) entry which is preliminary data.</text>
</comment>
<name>A0ABN7W7A0_GIGMA</name>
<sequence length="416" mass="47014">MDCEEKEFDKRKLSESDTNKNEDNPTPAARDLPTLINQDQLSLLFTNPIIQTPGTPLPRPMMAGGDVESLPPLSPLLLLPSPLLLPSDSINSINNVIIPKDLPTLVNQDQLSLLFTNSIIQTPGTPQPRPNVNNIQITPQKLMLFKESVTYLQNHIKIDVNGQGMIIKDNHISEGISGIIRNWLIKALTSPKKEFVKVIMTPLGSEASPKDCDFCQICEFILYNFYFMTKRGPLKRDIGEHTYIVERIAPLFKSIKSVYNNEYKFHWIEVGSVLGQADGLGVQNSSKKENGPENTDQKKLKEDSEKLLKEAIFGFVSLLRNYLDKSVEESKQLYTFMIQGINKHVYKVSQMKSATLPFDFIDVADYLAVFEFLYILVSELEIQTGVINKLRLSESADSVNVPRIRDWIWLPDSISA</sequence>
<dbReference type="Proteomes" id="UP000789901">
    <property type="component" value="Unassembled WGS sequence"/>
</dbReference>
<proteinExistence type="predicted"/>
<dbReference type="EMBL" id="CAJVQB010033603">
    <property type="protein sequence ID" value="CAG8820015.1"/>
    <property type="molecule type" value="Genomic_DNA"/>
</dbReference>
<evidence type="ECO:0000313" key="3">
    <source>
        <dbReference type="Proteomes" id="UP000789901"/>
    </source>
</evidence>
<gene>
    <name evidence="2" type="ORF">GMARGA_LOCUS27459</name>
</gene>
<evidence type="ECO:0000313" key="2">
    <source>
        <dbReference type="EMBL" id="CAG8820015.1"/>
    </source>
</evidence>